<proteinExistence type="predicted"/>
<protein>
    <submittedName>
        <fullName evidence="2">Uncharacterized protein</fullName>
    </submittedName>
</protein>
<dbReference type="AlphaFoldDB" id="A0A518J066"/>
<gene>
    <name evidence="2" type="ORF">Mal33_47530</name>
</gene>
<evidence type="ECO:0000313" key="3">
    <source>
        <dbReference type="Proteomes" id="UP000316770"/>
    </source>
</evidence>
<feature type="region of interest" description="Disordered" evidence="1">
    <location>
        <begin position="214"/>
        <end position="246"/>
    </location>
</feature>
<keyword evidence="3" id="KW-1185">Reference proteome</keyword>
<dbReference type="EMBL" id="CP036318">
    <property type="protein sequence ID" value="QDV58728.1"/>
    <property type="molecule type" value="Genomic_DNA"/>
</dbReference>
<reference evidence="2 3" key="1">
    <citation type="submission" date="2019-02" db="EMBL/GenBank/DDBJ databases">
        <title>Deep-cultivation of Planctomycetes and their phenomic and genomic characterization uncovers novel biology.</title>
        <authorList>
            <person name="Wiegand S."/>
            <person name="Jogler M."/>
            <person name="Boedeker C."/>
            <person name="Pinto D."/>
            <person name="Vollmers J."/>
            <person name="Rivas-Marin E."/>
            <person name="Kohn T."/>
            <person name="Peeters S.H."/>
            <person name="Heuer A."/>
            <person name="Rast P."/>
            <person name="Oberbeckmann S."/>
            <person name="Bunk B."/>
            <person name="Jeske O."/>
            <person name="Meyerdierks A."/>
            <person name="Storesund J.E."/>
            <person name="Kallscheuer N."/>
            <person name="Luecker S."/>
            <person name="Lage O.M."/>
            <person name="Pohl T."/>
            <person name="Merkel B.J."/>
            <person name="Hornburger P."/>
            <person name="Mueller R.-W."/>
            <person name="Bruemmer F."/>
            <person name="Labrenz M."/>
            <person name="Spormann A.M."/>
            <person name="Op den Camp H."/>
            <person name="Overmann J."/>
            <person name="Amann R."/>
            <person name="Jetten M.S.M."/>
            <person name="Mascher T."/>
            <person name="Medema M.H."/>
            <person name="Devos D.P."/>
            <person name="Kaster A.-K."/>
            <person name="Ovreas L."/>
            <person name="Rohde M."/>
            <person name="Galperin M.Y."/>
            <person name="Jogler C."/>
        </authorList>
    </citation>
    <scope>NUCLEOTIDE SEQUENCE [LARGE SCALE GENOMIC DNA]</scope>
    <source>
        <strain evidence="2 3">Mal33</strain>
    </source>
</reference>
<organism evidence="2 3">
    <name type="scientific">Rosistilla oblonga</name>
    <dbReference type="NCBI Taxonomy" id="2527990"/>
    <lineage>
        <taxon>Bacteria</taxon>
        <taxon>Pseudomonadati</taxon>
        <taxon>Planctomycetota</taxon>
        <taxon>Planctomycetia</taxon>
        <taxon>Pirellulales</taxon>
        <taxon>Pirellulaceae</taxon>
        <taxon>Rosistilla</taxon>
    </lineage>
</organism>
<evidence type="ECO:0000256" key="1">
    <source>
        <dbReference type="SAM" id="MobiDB-lite"/>
    </source>
</evidence>
<dbReference type="Proteomes" id="UP000316770">
    <property type="component" value="Chromosome"/>
</dbReference>
<accession>A0A518J066</accession>
<evidence type="ECO:0000313" key="2">
    <source>
        <dbReference type="EMBL" id="QDV58728.1"/>
    </source>
</evidence>
<sequence length="284" mass="32177">MRHFTDQRLRYFVNQSSPVCVGSHSKRTCLADRNKTEVLIPRSPVPTFRKDAQCLEDHSPLRQLLALLRLDACCFPDAANREPATTVAAPLLRPAMDRLRNHNPPIRVLARVIRRYRLQLPPQRKTTHLRAVRAHVLHHLAARAHVRRSRNRIAGAILEASEWQPIRQHKRLQKVSLNCVSIARVHRLLLRSASRFRRDADTICIRNEVGPMETELSSDRDQQVAGASVKQQHAASHQPVAPTQRWRLERPSHVLAAMPEAITEGDFGCGASCQEAVDRIGVAQ</sequence>
<name>A0A518J066_9BACT</name>